<dbReference type="InterPro" id="IPR019906">
    <property type="entry name" value="Ribosomal_uL6_bac-type"/>
</dbReference>
<evidence type="ECO:0000313" key="10">
    <source>
        <dbReference type="EMBL" id="HIZ89219.1"/>
    </source>
</evidence>
<name>A0A9D2GTS2_9BACT</name>
<evidence type="ECO:0000256" key="1">
    <source>
        <dbReference type="ARBA" id="ARBA00009356"/>
    </source>
</evidence>
<dbReference type="PIRSF" id="PIRSF002162">
    <property type="entry name" value="Ribosomal_L6"/>
    <property type="match status" value="1"/>
</dbReference>
<comment type="similarity">
    <text evidence="1 6 7">Belongs to the universal ribosomal protein uL6 family.</text>
</comment>
<dbReference type="PANTHER" id="PTHR11655:SF14">
    <property type="entry name" value="LARGE RIBOSOMAL SUBUNIT PROTEIN UL6M"/>
    <property type="match status" value="1"/>
</dbReference>
<dbReference type="InterPro" id="IPR020040">
    <property type="entry name" value="Ribosomal_uL6_a/b-dom"/>
</dbReference>
<evidence type="ECO:0000256" key="8">
    <source>
        <dbReference type="RuleBase" id="RU003870"/>
    </source>
</evidence>
<comment type="caution">
    <text evidence="10">The sequence shown here is derived from an EMBL/GenBank/DDBJ whole genome shotgun (WGS) entry which is preliminary data.</text>
</comment>
<evidence type="ECO:0000256" key="3">
    <source>
        <dbReference type="ARBA" id="ARBA00022884"/>
    </source>
</evidence>
<evidence type="ECO:0000256" key="6">
    <source>
        <dbReference type="HAMAP-Rule" id="MF_01365"/>
    </source>
</evidence>
<evidence type="ECO:0000259" key="9">
    <source>
        <dbReference type="Pfam" id="PF00347"/>
    </source>
</evidence>
<comment type="function">
    <text evidence="6 8">This protein binds to the 23S rRNA, and is important in its secondary structure. It is located near the subunit interface in the base of the L7/L12 stalk, and near the tRNA binding site of the peptidyltransferase center.</text>
</comment>
<dbReference type="AlphaFoldDB" id="A0A9D2GTS2"/>
<reference evidence="10" key="2">
    <citation type="submission" date="2021-04" db="EMBL/GenBank/DDBJ databases">
        <authorList>
            <person name="Gilroy R."/>
        </authorList>
    </citation>
    <scope>NUCLEOTIDE SEQUENCE</scope>
    <source>
        <strain evidence="10">ChiW4-1371</strain>
    </source>
</reference>
<dbReference type="InterPro" id="IPR000702">
    <property type="entry name" value="Ribosomal_uL6-like"/>
</dbReference>
<accession>A0A9D2GTS2</accession>
<feature type="domain" description="Large ribosomal subunit protein uL6 alpha-beta" evidence="9">
    <location>
        <begin position="25"/>
        <end position="96"/>
    </location>
</feature>
<comment type="subunit">
    <text evidence="6">Part of the 50S ribosomal subunit.</text>
</comment>
<evidence type="ECO:0000256" key="4">
    <source>
        <dbReference type="ARBA" id="ARBA00022980"/>
    </source>
</evidence>
<dbReference type="Gene3D" id="3.90.930.12">
    <property type="entry name" value="Ribosomal protein L6, alpha-beta domain"/>
    <property type="match status" value="2"/>
</dbReference>
<dbReference type="GO" id="GO:0002181">
    <property type="term" value="P:cytoplasmic translation"/>
    <property type="evidence" value="ECO:0007669"/>
    <property type="project" value="TreeGrafter"/>
</dbReference>
<evidence type="ECO:0000256" key="2">
    <source>
        <dbReference type="ARBA" id="ARBA00022730"/>
    </source>
</evidence>
<proteinExistence type="inferred from homology"/>
<dbReference type="NCBIfam" id="TIGR03654">
    <property type="entry name" value="L6_bact"/>
    <property type="match status" value="1"/>
</dbReference>
<evidence type="ECO:0000256" key="5">
    <source>
        <dbReference type="ARBA" id="ARBA00023274"/>
    </source>
</evidence>
<gene>
    <name evidence="6 10" type="primary">rplF</name>
    <name evidence="10" type="ORF">H9804_04680</name>
</gene>
<dbReference type="Proteomes" id="UP000824176">
    <property type="component" value="Unassembled WGS sequence"/>
</dbReference>
<dbReference type="GO" id="GO:0022625">
    <property type="term" value="C:cytosolic large ribosomal subunit"/>
    <property type="evidence" value="ECO:0007669"/>
    <property type="project" value="UniProtKB-UniRule"/>
</dbReference>
<keyword evidence="3 6" id="KW-0694">RNA-binding</keyword>
<dbReference type="GO" id="GO:0003735">
    <property type="term" value="F:structural constituent of ribosome"/>
    <property type="evidence" value="ECO:0007669"/>
    <property type="project" value="UniProtKB-UniRule"/>
</dbReference>
<dbReference type="FunFam" id="3.90.930.12:FF:000001">
    <property type="entry name" value="50S ribosomal protein L6"/>
    <property type="match status" value="1"/>
</dbReference>
<evidence type="ECO:0000313" key="11">
    <source>
        <dbReference type="Proteomes" id="UP000824176"/>
    </source>
</evidence>
<reference evidence="10" key="1">
    <citation type="journal article" date="2021" name="PeerJ">
        <title>Extensive microbial diversity within the chicken gut microbiome revealed by metagenomics and culture.</title>
        <authorList>
            <person name="Gilroy R."/>
            <person name="Ravi A."/>
            <person name="Getino M."/>
            <person name="Pursley I."/>
            <person name="Horton D.L."/>
            <person name="Alikhan N.F."/>
            <person name="Baker D."/>
            <person name="Gharbi K."/>
            <person name="Hall N."/>
            <person name="Watson M."/>
            <person name="Adriaenssens E.M."/>
            <person name="Foster-Nyarko E."/>
            <person name="Jarju S."/>
            <person name="Secka A."/>
            <person name="Antonio M."/>
            <person name="Oren A."/>
            <person name="Chaudhuri R.R."/>
            <person name="La Ragione R."/>
            <person name="Hildebrand F."/>
            <person name="Pallen M.J."/>
        </authorList>
    </citation>
    <scope>NUCLEOTIDE SEQUENCE</scope>
    <source>
        <strain evidence="10">ChiW4-1371</strain>
    </source>
</reference>
<dbReference type="PROSITE" id="PS00525">
    <property type="entry name" value="RIBOSOMAL_L6_1"/>
    <property type="match status" value="1"/>
</dbReference>
<dbReference type="EMBL" id="DXAQ01000073">
    <property type="protein sequence ID" value="HIZ89219.1"/>
    <property type="molecule type" value="Genomic_DNA"/>
</dbReference>
<dbReference type="InterPro" id="IPR002358">
    <property type="entry name" value="Ribosomal_uL6_CS"/>
</dbReference>
<dbReference type="InterPro" id="IPR036789">
    <property type="entry name" value="Ribosomal_uL6-like_a/b-dom_sf"/>
</dbReference>
<keyword evidence="2 6" id="KW-0699">rRNA-binding</keyword>
<dbReference type="HAMAP" id="MF_01365_B">
    <property type="entry name" value="Ribosomal_uL6_B"/>
    <property type="match status" value="1"/>
</dbReference>
<dbReference type="GO" id="GO:0019843">
    <property type="term" value="F:rRNA binding"/>
    <property type="evidence" value="ECO:0007669"/>
    <property type="project" value="UniProtKB-UniRule"/>
</dbReference>
<evidence type="ECO:0000256" key="7">
    <source>
        <dbReference type="RuleBase" id="RU003869"/>
    </source>
</evidence>
<dbReference type="SUPFAM" id="SSF56053">
    <property type="entry name" value="Ribosomal protein L6"/>
    <property type="match status" value="2"/>
</dbReference>
<dbReference type="PANTHER" id="PTHR11655">
    <property type="entry name" value="60S/50S RIBOSOMAL PROTEIN L6/L9"/>
    <property type="match status" value="1"/>
</dbReference>
<keyword evidence="5 6" id="KW-0687">Ribonucleoprotein</keyword>
<sequence length="193" mass="20559">MAQNSQAAQEPKRKVSRIGKAPITVPAGVKVNVEGSLVKVEGPKGKLSQEVTEGIKVVVDGSQVIVECADGSLGLRQKHGLFRTLIANMIEGVTNGFVKNLEIIGVGYKVAMKGKDLDLSMGFSHPVIFKAPEGIEFSVDGTTKISVKGIDKQLVGQVAANIRKIRKPEPYKGKGIRYAGEYVAMKAGKSGKK</sequence>
<protein>
    <recommendedName>
        <fullName evidence="6">Large ribosomal subunit protein uL6</fullName>
    </recommendedName>
</protein>
<dbReference type="Pfam" id="PF00347">
    <property type="entry name" value="Ribosomal_L6"/>
    <property type="match status" value="2"/>
</dbReference>
<organism evidence="10 11">
    <name type="scientific">Candidatus Mucispirillum faecigallinarum</name>
    <dbReference type="NCBI Taxonomy" id="2838699"/>
    <lineage>
        <taxon>Bacteria</taxon>
        <taxon>Pseudomonadati</taxon>
        <taxon>Deferribacterota</taxon>
        <taxon>Deferribacteres</taxon>
        <taxon>Deferribacterales</taxon>
        <taxon>Mucispirillaceae</taxon>
        <taxon>Mucispirillum</taxon>
    </lineage>
</organism>
<keyword evidence="4 6" id="KW-0689">Ribosomal protein</keyword>
<dbReference type="FunFam" id="3.90.930.12:FF:000002">
    <property type="entry name" value="50S ribosomal protein L6"/>
    <property type="match status" value="1"/>
</dbReference>
<feature type="domain" description="Large ribosomal subunit protein uL6 alpha-beta" evidence="9">
    <location>
        <begin position="104"/>
        <end position="178"/>
    </location>
</feature>
<dbReference type="PRINTS" id="PR00059">
    <property type="entry name" value="RIBOSOMALL6"/>
</dbReference>